<reference evidence="1 2" key="1">
    <citation type="submission" date="2020-03" db="EMBL/GenBank/DDBJ databases">
        <title>Draft genome of Streptomyces sp. ventii, isolated from the Axial Seamount in the Pacific Ocean, and resequencing of the two type strains Streptomyces lonarensis strain NCL 716 and Streptomyces bohaiensis strain 11A07.</title>
        <authorList>
            <person name="Loughran R.M."/>
            <person name="Pfannmuller K.M."/>
            <person name="Wasson B.J."/>
            <person name="Deadmond M.C."/>
            <person name="Paddock B.E."/>
            <person name="Koyack M.J."/>
            <person name="Gallegos D.A."/>
            <person name="Mitchell E.A."/>
            <person name="Ushijima B."/>
            <person name="Saw J.H."/>
            <person name="Mcphail K.L."/>
            <person name="Videau P."/>
        </authorList>
    </citation>
    <scope>NUCLEOTIDE SEQUENCE [LARGE SCALE GENOMIC DNA]</scope>
    <source>
        <strain evidence="2">5675061</strain>
    </source>
</reference>
<sequence>MLTLGNADVRRVLDGREKELLGAVRDAYLHHEAGRSALPHSVFLRFPGDDRNRIIALPAHLGGEEPKAGIKWISSFPGNVARGRERASAAIILNSMETGVPEALVEGSTISARRTAASAALAAGALPPGGGTETGVTLVGCGVINYEVLRFLLVVRPEITEITVFDLDAERAGGFRDRCAAELAGEGRTVRVASDVEEALGAHRLVSLATTATVPHQDLAACAPGTLVLHVSLRDVTVPAVLAAVNIVDDPDHVCRAETSVHLAEQATGGRGFVSATLGGLLSAGAPLPRDPERVTLFSPFGLGVLDLAVADLVLRAARAEGVGTRVEGFLPPPFPSAGGD</sequence>
<protein>
    <submittedName>
        <fullName evidence="1">2,3-diaminopropionate biosynthesis protein SbnB</fullName>
    </submittedName>
</protein>
<dbReference type="InterPro" id="IPR036291">
    <property type="entry name" value="NAD(P)-bd_dom_sf"/>
</dbReference>
<dbReference type="Gene3D" id="3.30.1780.10">
    <property type="entry name" value="ornithine cyclodeaminase, domain 1"/>
    <property type="match status" value="1"/>
</dbReference>
<dbReference type="PIRSF" id="PIRSF001439">
    <property type="entry name" value="CryM"/>
    <property type="match status" value="1"/>
</dbReference>
<dbReference type="NCBIfam" id="TIGR03944">
    <property type="entry name" value="dehyd_SbnB_fam"/>
    <property type="match status" value="1"/>
</dbReference>
<dbReference type="SUPFAM" id="SSF51735">
    <property type="entry name" value="NAD(P)-binding Rossmann-fold domains"/>
    <property type="match status" value="1"/>
</dbReference>
<dbReference type="PANTHER" id="PTHR13812">
    <property type="entry name" value="KETIMINE REDUCTASE MU-CRYSTALLIN"/>
    <property type="match status" value="1"/>
</dbReference>
<evidence type="ECO:0000313" key="2">
    <source>
        <dbReference type="Proteomes" id="UP000746503"/>
    </source>
</evidence>
<dbReference type="InterPro" id="IPR023401">
    <property type="entry name" value="ODC_N"/>
</dbReference>
<dbReference type="PANTHER" id="PTHR13812:SF19">
    <property type="entry name" value="KETIMINE REDUCTASE MU-CRYSTALLIN"/>
    <property type="match status" value="1"/>
</dbReference>
<dbReference type="RefSeq" id="WP_167931773.1">
    <property type="nucleotide sequence ID" value="NZ_JAAVJB010000010.1"/>
</dbReference>
<dbReference type="InterPro" id="IPR003462">
    <property type="entry name" value="ODC_Mu_crystall"/>
</dbReference>
<dbReference type="Proteomes" id="UP000746503">
    <property type="component" value="Unassembled WGS sequence"/>
</dbReference>
<organism evidence="1 2">
    <name type="scientific">Streptomyces spiramenti</name>
    <dbReference type="NCBI Taxonomy" id="2720606"/>
    <lineage>
        <taxon>Bacteria</taxon>
        <taxon>Bacillati</taxon>
        <taxon>Actinomycetota</taxon>
        <taxon>Actinomycetes</taxon>
        <taxon>Kitasatosporales</taxon>
        <taxon>Streptomycetaceae</taxon>
        <taxon>Streptomyces</taxon>
    </lineage>
</organism>
<accession>A0ABX1ADI7</accession>
<dbReference type="InterPro" id="IPR023866">
    <property type="entry name" value="SbnB"/>
</dbReference>
<comment type="caution">
    <text evidence="1">The sequence shown here is derived from an EMBL/GenBank/DDBJ whole genome shotgun (WGS) entry which is preliminary data.</text>
</comment>
<dbReference type="Gene3D" id="3.40.50.720">
    <property type="entry name" value="NAD(P)-binding Rossmann-like Domain"/>
    <property type="match status" value="1"/>
</dbReference>
<keyword evidence="2" id="KW-1185">Reference proteome</keyword>
<dbReference type="EMBL" id="JAAVJB010000010">
    <property type="protein sequence ID" value="NJP65243.1"/>
    <property type="molecule type" value="Genomic_DNA"/>
</dbReference>
<proteinExistence type="predicted"/>
<name>A0ABX1ADI7_9ACTN</name>
<evidence type="ECO:0000313" key="1">
    <source>
        <dbReference type="EMBL" id="NJP65243.1"/>
    </source>
</evidence>
<gene>
    <name evidence="1" type="primary">sbnB</name>
    <name evidence="1" type="ORF">HCJ92_02820</name>
</gene>
<dbReference type="Pfam" id="PF02423">
    <property type="entry name" value="OCD_Mu_crystall"/>
    <property type="match status" value="1"/>
</dbReference>